<dbReference type="Proteomes" id="UP000239001">
    <property type="component" value="Unassembled WGS sequence"/>
</dbReference>
<keyword evidence="3" id="KW-1185">Reference proteome</keyword>
<organism evidence="2 3">
    <name type="scientific">Aphanothece hegewaldii CCALA 016</name>
    <dbReference type="NCBI Taxonomy" id="2107694"/>
    <lineage>
        <taxon>Bacteria</taxon>
        <taxon>Bacillati</taxon>
        <taxon>Cyanobacteriota</taxon>
        <taxon>Cyanophyceae</taxon>
        <taxon>Oscillatoriophycideae</taxon>
        <taxon>Chroococcales</taxon>
        <taxon>Aphanothecaceae</taxon>
        <taxon>Aphanothece</taxon>
    </lineage>
</organism>
<evidence type="ECO:0000313" key="3">
    <source>
        <dbReference type="Proteomes" id="UP000239001"/>
    </source>
</evidence>
<dbReference type="AlphaFoldDB" id="A0A2T1LU47"/>
<proteinExistence type="predicted"/>
<reference evidence="2 3" key="1">
    <citation type="submission" date="2018-03" db="EMBL/GenBank/DDBJ databases">
        <title>The ancient ancestry and fast evolution of plastids.</title>
        <authorList>
            <person name="Moore K.R."/>
            <person name="Magnabosco C."/>
            <person name="Momper L."/>
            <person name="Gold D.A."/>
            <person name="Bosak T."/>
            <person name="Fournier G.P."/>
        </authorList>
    </citation>
    <scope>NUCLEOTIDE SEQUENCE [LARGE SCALE GENOMIC DNA]</scope>
    <source>
        <strain evidence="2 3">CCALA 016</strain>
    </source>
</reference>
<sequence>MAQSIRWKQILLITGILGIQGIFIICYTIFFIFQKNWCGYILPDGSQKIYFGKELCLELHHQNVPPIN</sequence>
<dbReference type="EMBL" id="PXOH01000024">
    <property type="protein sequence ID" value="PSF34951.1"/>
    <property type="molecule type" value="Genomic_DNA"/>
</dbReference>
<protein>
    <submittedName>
        <fullName evidence="2">Uncharacterized protein</fullName>
    </submittedName>
</protein>
<keyword evidence="1" id="KW-0812">Transmembrane</keyword>
<keyword evidence="1" id="KW-0472">Membrane</keyword>
<feature type="transmembrane region" description="Helical" evidence="1">
    <location>
        <begin position="12"/>
        <end position="33"/>
    </location>
</feature>
<evidence type="ECO:0000256" key="1">
    <source>
        <dbReference type="SAM" id="Phobius"/>
    </source>
</evidence>
<reference evidence="2 3" key="2">
    <citation type="submission" date="2018-03" db="EMBL/GenBank/DDBJ databases">
        <authorList>
            <person name="Keele B.F."/>
        </authorList>
    </citation>
    <scope>NUCLEOTIDE SEQUENCE [LARGE SCALE GENOMIC DNA]</scope>
    <source>
        <strain evidence="2 3">CCALA 016</strain>
    </source>
</reference>
<keyword evidence="1" id="KW-1133">Transmembrane helix</keyword>
<evidence type="ECO:0000313" key="2">
    <source>
        <dbReference type="EMBL" id="PSF34951.1"/>
    </source>
</evidence>
<name>A0A2T1LU47_9CHRO</name>
<comment type="caution">
    <text evidence="2">The sequence shown here is derived from an EMBL/GenBank/DDBJ whole genome shotgun (WGS) entry which is preliminary data.</text>
</comment>
<accession>A0A2T1LU47</accession>
<gene>
    <name evidence="2" type="ORF">C7H19_18265</name>
</gene>
<dbReference type="RefSeq" id="WP_106458359.1">
    <property type="nucleotide sequence ID" value="NZ_PXOH01000024.1"/>
</dbReference>